<dbReference type="AlphaFoldDB" id="A0A916SPN5"/>
<keyword evidence="1" id="KW-0812">Transmembrane</keyword>
<dbReference type="Gene3D" id="2.60.40.1120">
    <property type="entry name" value="Carboxypeptidase-like, regulatory domain"/>
    <property type="match status" value="1"/>
</dbReference>
<dbReference type="GO" id="GO:0030246">
    <property type="term" value="F:carbohydrate binding"/>
    <property type="evidence" value="ECO:0007669"/>
    <property type="project" value="InterPro"/>
</dbReference>
<comment type="caution">
    <text evidence="2">The sequence shown here is derived from an EMBL/GenBank/DDBJ whole genome shotgun (WGS) entry which is preliminary data.</text>
</comment>
<sequence length="441" mass="44469">MSITPTGVRPASDDSGMGIIEVLVAFMIFAVIFIGVAMSMVASLRLTSDSEARVVASNIASGQIDKARASGDPFLIFDDEGTQTIDGVTYAWKRDTGWVAAAGSTSGCGIGGGALQYKRVNVTVTWTGKIGAASPVRVDTILAPTGRINDPSFGTILVRVLAADGTGVKGIPVTVSATLGGAAVPSSVTDEDGCSYALKVTPGTYSVKLSKANYVTDAQQIDPVQPGIVVTAGSTLNAPFQYDNAATFTLGYASNQPVNRMIPIDLDVTFGSTYGQHVVSGPTPTSARLHPFPSGYSSIAGKYSKPTVNAAGVTTAAGCLSPDPASWAAGTVLGVSRPAGTRLDNVAGAPGGPSTPMPIPMGAISAPYTAATTFVAKSAAPIAGSGDPGCGVAMTYTFAATAGTGTALLALPYGTWSLSTRSSTGTLTPVGGPFTLDPRVP</sequence>
<keyword evidence="3" id="KW-1185">Reference proteome</keyword>
<dbReference type="InterPro" id="IPR013784">
    <property type="entry name" value="Carb-bd-like_fold"/>
</dbReference>
<protein>
    <recommendedName>
        <fullName evidence="4">Prepilin-type N-terminal cleavage/methylation domain-containing protein</fullName>
    </recommendedName>
</protein>
<evidence type="ECO:0000313" key="2">
    <source>
        <dbReference type="EMBL" id="GGB11782.1"/>
    </source>
</evidence>
<organism evidence="2 3">
    <name type="scientific">Conyzicola nivalis</name>
    <dbReference type="NCBI Taxonomy" id="1477021"/>
    <lineage>
        <taxon>Bacteria</taxon>
        <taxon>Bacillati</taxon>
        <taxon>Actinomycetota</taxon>
        <taxon>Actinomycetes</taxon>
        <taxon>Micrococcales</taxon>
        <taxon>Microbacteriaceae</taxon>
        <taxon>Conyzicola</taxon>
    </lineage>
</organism>
<keyword evidence="1" id="KW-1133">Transmembrane helix</keyword>
<reference evidence="2" key="2">
    <citation type="submission" date="2020-09" db="EMBL/GenBank/DDBJ databases">
        <authorList>
            <person name="Sun Q."/>
            <person name="Zhou Y."/>
        </authorList>
    </citation>
    <scope>NUCLEOTIDE SEQUENCE</scope>
    <source>
        <strain evidence="2">CGMCC 1.12813</strain>
    </source>
</reference>
<accession>A0A916SPN5</accession>
<evidence type="ECO:0008006" key="4">
    <source>
        <dbReference type="Google" id="ProtNLM"/>
    </source>
</evidence>
<proteinExistence type="predicted"/>
<evidence type="ECO:0000313" key="3">
    <source>
        <dbReference type="Proteomes" id="UP000606922"/>
    </source>
</evidence>
<evidence type="ECO:0000256" key="1">
    <source>
        <dbReference type="SAM" id="Phobius"/>
    </source>
</evidence>
<feature type="transmembrane region" description="Helical" evidence="1">
    <location>
        <begin position="20"/>
        <end position="44"/>
    </location>
</feature>
<keyword evidence="1" id="KW-0472">Membrane</keyword>
<reference evidence="2" key="1">
    <citation type="journal article" date="2014" name="Int. J. Syst. Evol. Microbiol.">
        <title>Complete genome sequence of Corynebacterium casei LMG S-19264T (=DSM 44701T), isolated from a smear-ripened cheese.</title>
        <authorList>
            <consortium name="US DOE Joint Genome Institute (JGI-PGF)"/>
            <person name="Walter F."/>
            <person name="Albersmeier A."/>
            <person name="Kalinowski J."/>
            <person name="Ruckert C."/>
        </authorList>
    </citation>
    <scope>NUCLEOTIDE SEQUENCE</scope>
    <source>
        <strain evidence="2">CGMCC 1.12813</strain>
    </source>
</reference>
<gene>
    <name evidence="2" type="ORF">GCM10010979_27620</name>
</gene>
<dbReference type="SUPFAM" id="SSF49452">
    <property type="entry name" value="Starch-binding domain-like"/>
    <property type="match status" value="1"/>
</dbReference>
<dbReference type="EMBL" id="BMGB01000002">
    <property type="protein sequence ID" value="GGB11782.1"/>
    <property type="molecule type" value="Genomic_DNA"/>
</dbReference>
<name>A0A916SPN5_9MICO</name>
<dbReference type="RefSeq" id="WP_188511368.1">
    <property type="nucleotide sequence ID" value="NZ_BMGB01000002.1"/>
</dbReference>
<dbReference type="Proteomes" id="UP000606922">
    <property type="component" value="Unassembled WGS sequence"/>
</dbReference>